<keyword evidence="2" id="KW-1185">Reference proteome</keyword>
<evidence type="ECO:0000313" key="1">
    <source>
        <dbReference type="EMBL" id="BES92682.1"/>
    </source>
</evidence>
<dbReference type="EMBL" id="AP028911">
    <property type="protein sequence ID" value="BES92682.1"/>
    <property type="molecule type" value="Genomic_DNA"/>
</dbReference>
<evidence type="ECO:0000313" key="2">
    <source>
        <dbReference type="Proteomes" id="UP001307889"/>
    </source>
</evidence>
<name>A0ABN7AKA0_9HEMI</name>
<gene>
    <name evidence="1" type="ORF">NTJ_05491</name>
</gene>
<reference evidence="1 2" key="1">
    <citation type="submission" date="2023-09" db="EMBL/GenBank/DDBJ databases">
        <title>Nesidiocoris tenuis whole genome shotgun sequence.</title>
        <authorList>
            <person name="Shibata T."/>
            <person name="Shimoda M."/>
            <person name="Kobayashi T."/>
            <person name="Uehara T."/>
        </authorList>
    </citation>
    <scope>NUCLEOTIDE SEQUENCE [LARGE SCALE GENOMIC DNA]</scope>
    <source>
        <strain evidence="1 2">Japan</strain>
    </source>
</reference>
<organism evidence="1 2">
    <name type="scientific">Nesidiocoris tenuis</name>
    <dbReference type="NCBI Taxonomy" id="355587"/>
    <lineage>
        <taxon>Eukaryota</taxon>
        <taxon>Metazoa</taxon>
        <taxon>Ecdysozoa</taxon>
        <taxon>Arthropoda</taxon>
        <taxon>Hexapoda</taxon>
        <taxon>Insecta</taxon>
        <taxon>Pterygota</taxon>
        <taxon>Neoptera</taxon>
        <taxon>Paraneoptera</taxon>
        <taxon>Hemiptera</taxon>
        <taxon>Heteroptera</taxon>
        <taxon>Panheteroptera</taxon>
        <taxon>Cimicomorpha</taxon>
        <taxon>Miridae</taxon>
        <taxon>Dicyphina</taxon>
        <taxon>Nesidiocoris</taxon>
    </lineage>
</organism>
<accession>A0ABN7AKA0</accession>
<dbReference type="Proteomes" id="UP001307889">
    <property type="component" value="Chromosome 3"/>
</dbReference>
<proteinExistence type="predicted"/>
<sequence length="108" mass="12310">MCQQKLGLVQICRQGLAHAGSGRGFCCFSLPIYQDKHRLTEAAFTHSLEYSFALAFQPINLLSSRNQLESVLPYLYLSFSFLPSGEQHFFVFYSGKKEKFTPYLTGEQ</sequence>
<protein>
    <submittedName>
        <fullName evidence="1">Uncharacterized protein</fullName>
    </submittedName>
</protein>